<sequence>GARRAHGAGAGGERGAVHPALPEKPRRRPPREQRPLQRWGGGGPGAGAAAARPRALPGAASLPLRPGPRGHPRHGLAHRRHGLRNDAFGLRASAHRARHRAAGGRVAARAA</sequence>
<name>A0A699QZE3_TANCI</name>
<feature type="non-terminal residue" evidence="2">
    <location>
        <position position="111"/>
    </location>
</feature>
<organism evidence="2">
    <name type="scientific">Tanacetum cinerariifolium</name>
    <name type="common">Dalmatian daisy</name>
    <name type="synonym">Chrysanthemum cinerariifolium</name>
    <dbReference type="NCBI Taxonomy" id="118510"/>
    <lineage>
        <taxon>Eukaryota</taxon>
        <taxon>Viridiplantae</taxon>
        <taxon>Streptophyta</taxon>
        <taxon>Embryophyta</taxon>
        <taxon>Tracheophyta</taxon>
        <taxon>Spermatophyta</taxon>
        <taxon>Magnoliopsida</taxon>
        <taxon>eudicotyledons</taxon>
        <taxon>Gunneridae</taxon>
        <taxon>Pentapetalae</taxon>
        <taxon>asterids</taxon>
        <taxon>campanulids</taxon>
        <taxon>Asterales</taxon>
        <taxon>Asteraceae</taxon>
        <taxon>Asteroideae</taxon>
        <taxon>Anthemideae</taxon>
        <taxon>Anthemidinae</taxon>
        <taxon>Tanacetum</taxon>
    </lineage>
</organism>
<feature type="non-terminal residue" evidence="2">
    <location>
        <position position="1"/>
    </location>
</feature>
<protein>
    <submittedName>
        <fullName evidence="2">Uncharacterized protein</fullName>
    </submittedName>
</protein>
<feature type="compositionally biased region" description="Basic residues" evidence="1">
    <location>
        <begin position="68"/>
        <end position="77"/>
    </location>
</feature>
<gene>
    <name evidence="2" type="ORF">Tci_851190</name>
</gene>
<reference evidence="2" key="1">
    <citation type="journal article" date="2019" name="Sci. Rep.">
        <title>Draft genome of Tanacetum cinerariifolium, the natural source of mosquito coil.</title>
        <authorList>
            <person name="Yamashiro T."/>
            <person name="Shiraishi A."/>
            <person name="Satake H."/>
            <person name="Nakayama K."/>
        </authorList>
    </citation>
    <scope>NUCLEOTIDE SEQUENCE</scope>
</reference>
<feature type="region of interest" description="Disordered" evidence="1">
    <location>
        <begin position="1"/>
        <end position="77"/>
    </location>
</feature>
<accession>A0A699QZE3</accession>
<evidence type="ECO:0000313" key="2">
    <source>
        <dbReference type="EMBL" id="GFC79220.1"/>
    </source>
</evidence>
<comment type="caution">
    <text evidence="2">The sequence shown here is derived from an EMBL/GenBank/DDBJ whole genome shotgun (WGS) entry which is preliminary data.</text>
</comment>
<feature type="compositionally biased region" description="Low complexity" evidence="1">
    <location>
        <begin position="47"/>
        <end position="64"/>
    </location>
</feature>
<dbReference type="EMBL" id="BKCJ011069420">
    <property type="protein sequence ID" value="GFC79220.1"/>
    <property type="molecule type" value="Genomic_DNA"/>
</dbReference>
<dbReference type="AlphaFoldDB" id="A0A699QZE3"/>
<evidence type="ECO:0000256" key="1">
    <source>
        <dbReference type="SAM" id="MobiDB-lite"/>
    </source>
</evidence>
<proteinExistence type="predicted"/>